<dbReference type="Proteomes" id="UP000321490">
    <property type="component" value="Unassembled WGS sequence"/>
</dbReference>
<evidence type="ECO:0000256" key="1">
    <source>
        <dbReference type="SAM" id="MobiDB-lite"/>
    </source>
</evidence>
<reference evidence="3 4" key="1">
    <citation type="submission" date="2019-07" db="EMBL/GenBank/DDBJ databases">
        <title>R&amp;d 2014.</title>
        <authorList>
            <person name="Klenk H.-P."/>
        </authorList>
    </citation>
    <scope>NUCLEOTIDE SEQUENCE [LARGE SCALE GENOMIC DNA]</scope>
    <source>
        <strain evidence="3 4">DSM 45764</strain>
    </source>
</reference>
<accession>A0A562INQ8</accession>
<organism evidence="3 4">
    <name type="scientific">Modestobacter roseus</name>
    <dbReference type="NCBI Taxonomy" id="1181884"/>
    <lineage>
        <taxon>Bacteria</taxon>
        <taxon>Bacillati</taxon>
        <taxon>Actinomycetota</taxon>
        <taxon>Actinomycetes</taxon>
        <taxon>Geodermatophilales</taxon>
        <taxon>Geodermatophilaceae</taxon>
        <taxon>Modestobacter</taxon>
    </lineage>
</organism>
<gene>
    <name evidence="3" type="ORF">JD78_01048</name>
</gene>
<sequence>MTRSPVMTETGQHRATPGNQQQNGLATAGMICGIIAAATFWVPFLYLLSSFVLGIVAVVLSHKGRARAAQGAGGAGFALTGLICGYAGIALSVASGVIGALAAS</sequence>
<dbReference type="AlphaFoldDB" id="A0A562INQ8"/>
<name>A0A562INQ8_9ACTN</name>
<keyword evidence="2" id="KW-0472">Membrane</keyword>
<keyword evidence="2" id="KW-0812">Transmembrane</keyword>
<comment type="caution">
    <text evidence="3">The sequence shown here is derived from an EMBL/GenBank/DDBJ whole genome shotgun (WGS) entry which is preliminary data.</text>
</comment>
<keyword evidence="2" id="KW-1133">Transmembrane helix</keyword>
<feature type="compositionally biased region" description="Polar residues" evidence="1">
    <location>
        <begin position="1"/>
        <end position="10"/>
    </location>
</feature>
<evidence type="ECO:0000313" key="4">
    <source>
        <dbReference type="Proteomes" id="UP000321490"/>
    </source>
</evidence>
<evidence type="ECO:0000256" key="2">
    <source>
        <dbReference type="SAM" id="Phobius"/>
    </source>
</evidence>
<evidence type="ECO:0000313" key="3">
    <source>
        <dbReference type="EMBL" id="TWH72532.1"/>
    </source>
</evidence>
<feature type="transmembrane region" description="Helical" evidence="2">
    <location>
        <begin position="27"/>
        <end position="60"/>
    </location>
</feature>
<feature type="transmembrane region" description="Helical" evidence="2">
    <location>
        <begin position="72"/>
        <end position="103"/>
    </location>
</feature>
<protein>
    <recommendedName>
        <fullName evidence="5">DUF4190 domain-containing protein</fullName>
    </recommendedName>
</protein>
<dbReference type="EMBL" id="VLKF01000001">
    <property type="protein sequence ID" value="TWH72532.1"/>
    <property type="molecule type" value="Genomic_DNA"/>
</dbReference>
<proteinExistence type="predicted"/>
<keyword evidence="4" id="KW-1185">Reference proteome</keyword>
<feature type="region of interest" description="Disordered" evidence="1">
    <location>
        <begin position="1"/>
        <end position="22"/>
    </location>
</feature>
<evidence type="ECO:0008006" key="5">
    <source>
        <dbReference type="Google" id="ProtNLM"/>
    </source>
</evidence>